<dbReference type="AlphaFoldDB" id="A0AAV9UFH1"/>
<organism evidence="2 3">
    <name type="scientific">Orbilia brochopaga</name>
    <dbReference type="NCBI Taxonomy" id="3140254"/>
    <lineage>
        <taxon>Eukaryota</taxon>
        <taxon>Fungi</taxon>
        <taxon>Dikarya</taxon>
        <taxon>Ascomycota</taxon>
        <taxon>Pezizomycotina</taxon>
        <taxon>Orbiliomycetes</taxon>
        <taxon>Orbiliales</taxon>
        <taxon>Orbiliaceae</taxon>
        <taxon>Orbilia</taxon>
    </lineage>
</organism>
<feature type="region of interest" description="Disordered" evidence="1">
    <location>
        <begin position="1"/>
        <end position="112"/>
    </location>
</feature>
<dbReference type="Proteomes" id="UP001375240">
    <property type="component" value="Unassembled WGS sequence"/>
</dbReference>
<feature type="compositionally biased region" description="Polar residues" evidence="1">
    <location>
        <begin position="42"/>
        <end position="58"/>
    </location>
</feature>
<evidence type="ECO:0000256" key="1">
    <source>
        <dbReference type="SAM" id="MobiDB-lite"/>
    </source>
</evidence>
<name>A0AAV9UFH1_9PEZI</name>
<dbReference type="Pfam" id="PF13136">
    <property type="entry name" value="DUF3984"/>
    <property type="match status" value="2"/>
</dbReference>
<proteinExistence type="predicted"/>
<feature type="compositionally biased region" description="Low complexity" evidence="1">
    <location>
        <begin position="13"/>
        <end position="27"/>
    </location>
</feature>
<sequence>MENLPRGRRSRRSSSNLNLTNISPLTTHFSLTARDDPDAASPQYSYIQGVSAPSTPSILSRAPSRKRRPHKPTLSVPGTPRADLSALSKSKSVSHLLDRRHPSSSSSFFDHRPIRRSESTEWVHRAGIALTSEARESKGQSWLASRASSTSLLSNDSDSDNDDGRENGNKRTKAQLRKLSQPQLRLDVSSEGMHPLAPDFIDEAFIGSSFEPDTEPSYALYADEDASDDDEELHWSKRPRTGLGAWVDRMVGWSLFSVDEGIDSDDEDDENEAIVVTHKHPEPPRLTLPEDNTTTNININTSTNTDEKKEEQSQPAKPPLQDASVWSDAGWVLSLAAKVIFE</sequence>
<evidence type="ECO:0000313" key="2">
    <source>
        <dbReference type="EMBL" id="KAK6341240.1"/>
    </source>
</evidence>
<keyword evidence="3" id="KW-1185">Reference proteome</keyword>
<evidence type="ECO:0000313" key="3">
    <source>
        <dbReference type="Proteomes" id="UP001375240"/>
    </source>
</evidence>
<dbReference type="EMBL" id="JAVHNQ010000007">
    <property type="protein sequence ID" value="KAK6341240.1"/>
    <property type="molecule type" value="Genomic_DNA"/>
</dbReference>
<feature type="compositionally biased region" description="Low complexity" evidence="1">
    <location>
        <begin position="292"/>
        <end position="304"/>
    </location>
</feature>
<feature type="region of interest" description="Disordered" evidence="1">
    <location>
        <begin position="134"/>
        <end position="182"/>
    </location>
</feature>
<reference evidence="2 3" key="1">
    <citation type="submission" date="2019-10" db="EMBL/GenBank/DDBJ databases">
        <authorList>
            <person name="Palmer J.M."/>
        </authorList>
    </citation>
    <scope>NUCLEOTIDE SEQUENCE [LARGE SCALE GENOMIC DNA]</scope>
    <source>
        <strain evidence="2 3">TWF696</strain>
    </source>
</reference>
<accession>A0AAV9UFH1</accession>
<feature type="compositionally biased region" description="Basic residues" evidence="1">
    <location>
        <begin position="1"/>
        <end position="12"/>
    </location>
</feature>
<dbReference type="InterPro" id="IPR025040">
    <property type="entry name" value="DUF3984"/>
</dbReference>
<protein>
    <submittedName>
        <fullName evidence="2">Uncharacterized protein</fullName>
    </submittedName>
</protein>
<gene>
    <name evidence="2" type="ORF">TWF696_008326</name>
</gene>
<feature type="region of interest" description="Disordered" evidence="1">
    <location>
        <begin position="275"/>
        <end position="322"/>
    </location>
</feature>
<comment type="caution">
    <text evidence="2">The sequence shown here is derived from an EMBL/GenBank/DDBJ whole genome shotgun (WGS) entry which is preliminary data.</text>
</comment>